<dbReference type="AlphaFoldDB" id="A0A812KCA9"/>
<accession>A0A812KCA9</accession>
<protein>
    <submittedName>
        <fullName evidence="2">Uncharacterized protein</fullName>
    </submittedName>
</protein>
<evidence type="ECO:0000256" key="1">
    <source>
        <dbReference type="SAM" id="MobiDB-lite"/>
    </source>
</evidence>
<dbReference type="Proteomes" id="UP000604046">
    <property type="component" value="Unassembled WGS sequence"/>
</dbReference>
<feature type="region of interest" description="Disordered" evidence="1">
    <location>
        <begin position="22"/>
        <end position="45"/>
    </location>
</feature>
<gene>
    <name evidence="2" type="ORF">SNAT2548_LOCUS9015</name>
</gene>
<comment type="caution">
    <text evidence="2">The sequence shown here is derived from an EMBL/GenBank/DDBJ whole genome shotgun (WGS) entry which is preliminary data.</text>
</comment>
<proteinExistence type="predicted"/>
<reference evidence="2" key="1">
    <citation type="submission" date="2021-02" db="EMBL/GenBank/DDBJ databases">
        <authorList>
            <person name="Dougan E. K."/>
            <person name="Rhodes N."/>
            <person name="Thang M."/>
            <person name="Chan C."/>
        </authorList>
    </citation>
    <scope>NUCLEOTIDE SEQUENCE</scope>
</reference>
<name>A0A812KCA9_9DINO</name>
<keyword evidence="3" id="KW-1185">Reference proteome</keyword>
<sequence>MSPTCFGFGAYGRGSTLNCQRGRHCSGNGGGRGRGRSKRSKESWAAGGCVVELPVDADAAWQEDEAEASRSCRDQCSAMNPPKLLEQQFPRRTSELEKLD</sequence>
<dbReference type="EMBL" id="CAJNDS010000680">
    <property type="protein sequence ID" value="CAE7227773.1"/>
    <property type="molecule type" value="Genomic_DNA"/>
</dbReference>
<organism evidence="2 3">
    <name type="scientific">Symbiodinium natans</name>
    <dbReference type="NCBI Taxonomy" id="878477"/>
    <lineage>
        <taxon>Eukaryota</taxon>
        <taxon>Sar</taxon>
        <taxon>Alveolata</taxon>
        <taxon>Dinophyceae</taxon>
        <taxon>Suessiales</taxon>
        <taxon>Symbiodiniaceae</taxon>
        <taxon>Symbiodinium</taxon>
    </lineage>
</organism>
<evidence type="ECO:0000313" key="3">
    <source>
        <dbReference type="Proteomes" id="UP000604046"/>
    </source>
</evidence>
<evidence type="ECO:0000313" key="2">
    <source>
        <dbReference type="EMBL" id="CAE7227773.1"/>
    </source>
</evidence>